<keyword evidence="4 6" id="KW-0808">Transferase</keyword>
<gene>
    <name evidence="6" type="ORF">PL2TA16_04380</name>
</gene>
<sequence>MKILHVSHASRFYEDFIDLNSHFDGLHEHSYFLFGGSAKESVINNSNVHIVNKSAKSYLCGYAALLKRLFTADKVMLHGLFDNRLLMLLSAMPWLLKKCTWFLWGGDLYVYKERKQNAFNEFFRKRVIKKLGNIATYVKGDYQLAQQWYQTEAEYMPCLLYPSNIIVGDPNVHSISKPADSEKKVLVVGNSADPQNNHLELLQVLREWKGAIGKLYLPLSYGDNKYAGQVIEQYKKEFGEDVITPILDYLPLQEYLAMIAEADIAVYGHRRQQAMGNTLQLLSKGKTVYLRGDVTQWAYFDSVGITVKDINKVDENNLMLSADQASMNIEKLHQIHHKDVYLQQLQTIYSE</sequence>
<proteinExistence type="predicted"/>
<accession>V4I4F2</accession>
<reference evidence="6 7" key="1">
    <citation type="submission" date="2013-07" db="EMBL/GenBank/DDBJ databases">
        <title>Draft genome sequence of Pseudoalteromonas luteoviolacea 2ta16.</title>
        <authorList>
            <person name="Allen E.E."/>
            <person name="Azam F."/>
            <person name="Podell S."/>
        </authorList>
    </citation>
    <scope>NUCLEOTIDE SEQUENCE [LARGE SCALE GENOMIC DNA]</scope>
    <source>
        <strain evidence="6 7">2ta16</strain>
    </source>
</reference>
<dbReference type="RefSeq" id="WP_023397363.1">
    <property type="nucleotide sequence ID" value="NZ_AUSV01000006.1"/>
</dbReference>
<dbReference type="EMBL" id="AUSV01000006">
    <property type="protein sequence ID" value="ESP95124.1"/>
    <property type="molecule type" value="Genomic_DNA"/>
</dbReference>
<evidence type="ECO:0000313" key="6">
    <source>
        <dbReference type="EMBL" id="ESP95124.1"/>
    </source>
</evidence>
<organism evidence="6 7">
    <name type="scientific">Pseudoalteromonas luteoviolacea (strain 2ta16)</name>
    <dbReference type="NCBI Taxonomy" id="1353533"/>
    <lineage>
        <taxon>Bacteria</taxon>
        <taxon>Pseudomonadati</taxon>
        <taxon>Pseudomonadota</taxon>
        <taxon>Gammaproteobacteria</taxon>
        <taxon>Alteromonadales</taxon>
        <taxon>Pseudoalteromonadaceae</taxon>
        <taxon>Pseudoalteromonas</taxon>
    </lineage>
</organism>
<evidence type="ECO:0000256" key="2">
    <source>
        <dbReference type="ARBA" id="ARBA00022519"/>
    </source>
</evidence>
<keyword evidence="2" id="KW-0997">Cell inner membrane</keyword>
<dbReference type="GO" id="GO:0009246">
    <property type="term" value="P:enterobacterial common antigen biosynthetic process"/>
    <property type="evidence" value="ECO:0007669"/>
    <property type="project" value="InterPro"/>
</dbReference>
<protein>
    <submittedName>
        <fullName evidence="6">4-alpha-L-fucosyltransferase (Fuc4NAc transferase)</fullName>
    </submittedName>
</protein>
<evidence type="ECO:0000256" key="1">
    <source>
        <dbReference type="ARBA" id="ARBA00022475"/>
    </source>
</evidence>
<dbReference type="Proteomes" id="UP000017820">
    <property type="component" value="Unassembled WGS sequence"/>
</dbReference>
<keyword evidence="3 6" id="KW-0328">Glycosyltransferase</keyword>
<evidence type="ECO:0000256" key="3">
    <source>
        <dbReference type="ARBA" id="ARBA00022676"/>
    </source>
</evidence>
<evidence type="ECO:0000313" key="7">
    <source>
        <dbReference type="Proteomes" id="UP000017820"/>
    </source>
</evidence>
<evidence type="ECO:0000256" key="4">
    <source>
        <dbReference type="ARBA" id="ARBA00022679"/>
    </source>
</evidence>
<dbReference type="InterPro" id="IPR009993">
    <property type="entry name" value="WecF"/>
</dbReference>
<dbReference type="Pfam" id="PF07429">
    <property type="entry name" value="Glyco_transf_56"/>
    <property type="match status" value="1"/>
</dbReference>
<dbReference type="SUPFAM" id="SSF53756">
    <property type="entry name" value="UDP-Glycosyltransferase/glycogen phosphorylase"/>
    <property type="match status" value="1"/>
</dbReference>
<evidence type="ECO:0000256" key="5">
    <source>
        <dbReference type="ARBA" id="ARBA00023136"/>
    </source>
</evidence>
<comment type="caution">
    <text evidence="6">The sequence shown here is derived from an EMBL/GenBank/DDBJ whole genome shotgun (WGS) entry which is preliminary data.</text>
</comment>
<dbReference type="PATRIC" id="fig|1353533.3.peg.400"/>
<keyword evidence="1" id="KW-1003">Cell membrane</keyword>
<keyword evidence="5" id="KW-0472">Membrane</keyword>
<dbReference type="GO" id="GO:0008417">
    <property type="term" value="F:fucosyltransferase activity"/>
    <property type="evidence" value="ECO:0007669"/>
    <property type="project" value="InterPro"/>
</dbReference>
<dbReference type="AlphaFoldDB" id="V4I4F2"/>
<name>V4I4F2_PSEL2</name>